<organism evidence="1">
    <name type="scientific">Salmonella enterica</name>
    <name type="common">Salmonella choleraesuis</name>
    <dbReference type="NCBI Taxonomy" id="28901"/>
    <lineage>
        <taxon>Bacteria</taxon>
        <taxon>Pseudomonadati</taxon>
        <taxon>Pseudomonadota</taxon>
        <taxon>Gammaproteobacteria</taxon>
        <taxon>Enterobacterales</taxon>
        <taxon>Enterobacteriaceae</taxon>
        <taxon>Salmonella</taxon>
    </lineage>
</organism>
<dbReference type="EMBL" id="AACVQF010000090">
    <property type="protein sequence ID" value="EAM6607277.1"/>
    <property type="molecule type" value="Genomic_DNA"/>
</dbReference>
<gene>
    <name evidence="1" type="ORF">EYJ17_16715</name>
</gene>
<comment type="caution">
    <text evidence="1">The sequence shown here is derived from an EMBL/GenBank/DDBJ whole genome shotgun (WGS) entry which is preliminary data.</text>
</comment>
<name>A0A5T2TYU8_SALER</name>
<proteinExistence type="predicted"/>
<protein>
    <submittedName>
        <fullName evidence="1">Uncharacterized protein</fullName>
    </submittedName>
</protein>
<evidence type="ECO:0000313" key="1">
    <source>
        <dbReference type="EMBL" id="EAM6607277.1"/>
    </source>
</evidence>
<accession>A0A5T2TYU8</accession>
<dbReference type="AlphaFoldDB" id="A0A5T2TYU8"/>
<sequence length="76" mass="8171">MARAKCGFGLTSGNTVPDGGCALSGLQDLQYQYIAMNFCRPDKRSAIRHYHQANINAVGPISAAPSDITTKLISMR</sequence>
<reference evidence="1" key="1">
    <citation type="submission" date="2019-02" db="EMBL/GenBank/DDBJ databases">
        <authorList>
            <consortium name="PulseNet: The National Subtyping Network for Foodborne Disease Surveillance"/>
            <person name="Tarr C.L."/>
            <person name="Trees E."/>
            <person name="Katz L.S."/>
            <person name="Carleton-Romer H.A."/>
            <person name="Stroika S."/>
            <person name="Kucerova Z."/>
            <person name="Roache K.F."/>
            <person name="Sabol A.L."/>
            <person name="Besser J."/>
            <person name="Gerner-Smidt P."/>
        </authorList>
    </citation>
    <scope>NUCLEOTIDE SEQUENCE</scope>
    <source>
        <strain evidence="1">PNUSAS065980</strain>
    </source>
</reference>